<sequence length="59" mass="6922">MGTRDNMFVQPVVQHFPPNTEEKRNQSLDSDVICVALNLKKDWTYRRTCTFVMAKESNM</sequence>
<proteinExistence type="predicted"/>
<gene>
    <name evidence="2" type="ORF">DPMN_171093</name>
</gene>
<reference evidence="2" key="2">
    <citation type="submission" date="2020-11" db="EMBL/GenBank/DDBJ databases">
        <authorList>
            <person name="McCartney M.A."/>
            <person name="Auch B."/>
            <person name="Kono T."/>
            <person name="Mallez S."/>
            <person name="Becker A."/>
            <person name="Gohl D.M."/>
            <person name="Silverstein K.A.T."/>
            <person name="Koren S."/>
            <person name="Bechman K.B."/>
            <person name="Herman A."/>
            <person name="Abrahante J.E."/>
            <person name="Garbe J."/>
        </authorList>
    </citation>
    <scope>NUCLEOTIDE SEQUENCE</scope>
    <source>
        <strain evidence="2">Duluth1</strain>
        <tissue evidence="2">Whole animal</tissue>
    </source>
</reference>
<dbReference type="AlphaFoldDB" id="A0A9D4DYA7"/>
<dbReference type="EMBL" id="JAIWYP010000009">
    <property type="protein sequence ID" value="KAH3769816.1"/>
    <property type="molecule type" value="Genomic_DNA"/>
</dbReference>
<organism evidence="2 3">
    <name type="scientific">Dreissena polymorpha</name>
    <name type="common">Zebra mussel</name>
    <name type="synonym">Mytilus polymorpha</name>
    <dbReference type="NCBI Taxonomy" id="45954"/>
    <lineage>
        <taxon>Eukaryota</taxon>
        <taxon>Metazoa</taxon>
        <taxon>Spiralia</taxon>
        <taxon>Lophotrochozoa</taxon>
        <taxon>Mollusca</taxon>
        <taxon>Bivalvia</taxon>
        <taxon>Autobranchia</taxon>
        <taxon>Heteroconchia</taxon>
        <taxon>Euheterodonta</taxon>
        <taxon>Imparidentia</taxon>
        <taxon>Neoheterodontei</taxon>
        <taxon>Myida</taxon>
        <taxon>Dreissenoidea</taxon>
        <taxon>Dreissenidae</taxon>
        <taxon>Dreissena</taxon>
    </lineage>
</organism>
<protein>
    <submittedName>
        <fullName evidence="2">Uncharacterized protein</fullName>
    </submittedName>
</protein>
<evidence type="ECO:0000313" key="2">
    <source>
        <dbReference type="EMBL" id="KAH3769816.1"/>
    </source>
</evidence>
<accession>A0A9D4DYA7</accession>
<feature type="region of interest" description="Disordered" evidence="1">
    <location>
        <begin position="1"/>
        <end position="24"/>
    </location>
</feature>
<dbReference type="Proteomes" id="UP000828390">
    <property type="component" value="Unassembled WGS sequence"/>
</dbReference>
<comment type="caution">
    <text evidence="2">The sequence shown here is derived from an EMBL/GenBank/DDBJ whole genome shotgun (WGS) entry which is preliminary data.</text>
</comment>
<evidence type="ECO:0000313" key="3">
    <source>
        <dbReference type="Proteomes" id="UP000828390"/>
    </source>
</evidence>
<evidence type="ECO:0000256" key="1">
    <source>
        <dbReference type="SAM" id="MobiDB-lite"/>
    </source>
</evidence>
<keyword evidence="3" id="KW-1185">Reference proteome</keyword>
<name>A0A9D4DYA7_DREPO</name>
<reference evidence="2" key="1">
    <citation type="journal article" date="2019" name="bioRxiv">
        <title>The Genome of the Zebra Mussel, Dreissena polymorpha: A Resource for Invasive Species Research.</title>
        <authorList>
            <person name="McCartney M.A."/>
            <person name="Auch B."/>
            <person name="Kono T."/>
            <person name="Mallez S."/>
            <person name="Zhang Y."/>
            <person name="Obille A."/>
            <person name="Becker A."/>
            <person name="Abrahante J.E."/>
            <person name="Garbe J."/>
            <person name="Badalamenti J.P."/>
            <person name="Herman A."/>
            <person name="Mangelson H."/>
            <person name="Liachko I."/>
            <person name="Sullivan S."/>
            <person name="Sone E.D."/>
            <person name="Koren S."/>
            <person name="Silverstein K.A.T."/>
            <person name="Beckman K.B."/>
            <person name="Gohl D.M."/>
        </authorList>
    </citation>
    <scope>NUCLEOTIDE SEQUENCE</scope>
    <source>
        <strain evidence="2">Duluth1</strain>
        <tissue evidence="2">Whole animal</tissue>
    </source>
</reference>